<dbReference type="AlphaFoldDB" id="A0A090QP58"/>
<feature type="transmembrane region" description="Helical" evidence="6">
    <location>
        <begin position="20"/>
        <end position="39"/>
    </location>
</feature>
<evidence type="ECO:0000256" key="5">
    <source>
        <dbReference type="ARBA" id="ARBA00023136"/>
    </source>
</evidence>
<dbReference type="EMBL" id="BBMN01000005">
    <property type="protein sequence ID" value="GAL04945.1"/>
    <property type="molecule type" value="Genomic_DNA"/>
</dbReference>
<dbReference type="GO" id="GO:0005886">
    <property type="term" value="C:plasma membrane"/>
    <property type="evidence" value="ECO:0007669"/>
    <property type="project" value="UniProtKB-SubCell"/>
</dbReference>
<protein>
    <submittedName>
        <fullName evidence="7">Multidrug and toxin extrusion (MATE) family efflux pump YdhE/NorM homolog</fullName>
    </submittedName>
</protein>
<comment type="caution">
    <text evidence="7">The sequence shown here is derived from an EMBL/GenBank/DDBJ whole genome shotgun (WGS) entry which is preliminary data.</text>
</comment>
<dbReference type="GO" id="GO:0015297">
    <property type="term" value="F:antiporter activity"/>
    <property type="evidence" value="ECO:0007669"/>
    <property type="project" value="InterPro"/>
</dbReference>
<feature type="transmembrane region" description="Helical" evidence="6">
    <location>
        <begin position="143"/>
        <end position="170"/>
    </location>
</feature>
<sequence>MIYSLHAVIVHHNLIARPQLGAFFRSLATISAIAFPAILTNTATPIGNAIVTSQIAQFGESYVAGYAVIGRIMPVTFALVFSLSGAIGPIIGQNFGAGRWDRISRSLSDALIFVSLYCVLVSAILWFLQDHLIALFSLQGDAATLLSVFCSYVAITFIFNGALFVSNAAFNNLNRPTWSTALNMGKATLGTIPFVWLGGLWGGASGVLIGQAIGGMVFGCLGVCWYGDKYCVWRGPMNVVSSKTCLSQVYR</sequence>
<dbReference type="STRING" id="754436.JCM19237_4311"/>
<feature type="transmembrane region" description="Helical" evidence="6">
    <location>
        <begin position="182"/>
        <end position="202"/>
    </location>
</feature>
<feature type="transmembrane region" description="Helical" evidence="6">
    <location>
        <begin position="68"/>
        <end position="90"/>
    </location>
</feature>
<dbReference type="GO" id="GO:0042910">
    <property type="term" value="F:xenobiotic transmembrane transporter activity"/>
    <property type="evidence" value="ECO:0007669"/>
    <property type="project" value="InterPro"/>
</dbReference>
<evidence type="ECO:0000256" key="3">
    <source>
        <dbReference type="ARBA" id="ARBA00022692"/>
    </source>
</evidence>
<organism evidence="7 8">
    <name type="scientific">Photobacterium aphoticum</name>
    <dbReference type="NCBI Taxonomy" id="754436"/>
    <lineage>
        <taxon>Bacteria</taxon>
        <taxon>Pseudomonadati</taxon>
        <taxon>Pseudomonadota</taxon>
        <taxon>Gammaproteobacteria</taxon>
        <taxon>Vibrionales</taxon>
        <taxon>Vibrionaceae</taxon>
        <taxon>Photobacterium</taxon>
    </lineage>
</organism>
<evidence type="ECO:0000256" key="2">
    <source>
        <dbReference type="ARBA" id="ARBA00022475"/>
    </source>
</evidence>
<keyword evidence="4 6" id="KW-1133">Transmembrane helix</keyword>
<gene>
    <name evidence="7" type="ORF">JCM19237_4311</name>
</gene>
<comment type="subcellular location">
    <subcellularLocation>
        <location evidence="1">Cell membrane</location>
        <topology evidence="1">Multi-pass membrane protein</topology>
    </subcellularLocation>
</comment>
<evidence type="ECO:0000256" key="6">
    <source>
        <dbReference type="SAM" id="Phobius"/>
    </source>
</evidence>
<dbReference type="InterPro" id="IPR002528">
    <property type="entry name" value="MATE_fam"/>
</dbReference>
<evidence type="ECO:0000313" key="8">
    <source>
        <dbReference type="Proteomes" id="UP000029227"/>
    </source>
</evidence>
<dbReference type="PANTHER" id="PTHR43823:SF3">
    <property type="entry name" value="MULTIDRUG EXPORT PROTEIN MEPA"/>
    <property type="match status" value="1"/>
</dbReference>
<dbReference type="Pfam" id="PF01554">
    <property type="entry name" value="MatE"/>
    <property type="match status" value="1"/>
</dbReference>
<feature type="transmembrane region" description="Helical" evidence="6">
    <location>
        <begin position="208"/>
        <end position="227"/>
    </location>
</feature>
<evidence type="ECO:0000256" key="4">
    <source>
        <dbReference type="ARBA" id="ARBA00022989"/>
    </source>
</evidence>
<dbReference type="eggNOG" id="COG0534">
    <property type="taxonomic scope" value="Bacteria"/>
</dbReference>
<name>A0A090QP58_9GAMM</name>
<evidence type="ECO:0000256" key="1">
    <source>
        <dbReference type="ARBA" id="ARBA00004651"/>
    </source>
</evidence>
<accession>A0A090QP58</accession>
<keyword evidence="2" id="KW-1003">Cell membrane</keyword>
<dbReference type="InterPro" id="IPR051327">
    <property type="entry name" value="MATE_MepA_subfamily"/>
</dbReference>
<dbReference type="Proteomes" id="UP000029227">
    <property type="component" value="Unassembled WGS sequence"/>
</dbReference>
<reference evidence="7 8" key="1">
    <citation type="journal article" date="2014" name="Genome Announc.">
        <title>Draft Genome Sequences of Two Vibrionaceae Species, Vibrio ponticus C121 and Photobacterium aphoticum C119, Isolated as Coral Reef Microbiota.</title>
        <authorList>
            <person name="Al-saari N."/>
            <person name="Meirelles P.M."/>
            <person name="Mino S."/>
            <person name="Suda W."/>
            <person name="Oshima K."/>
            <person name="Hattori M."/>
            <person name="Ohkuma M."/>
            <person name="Thompson F.L."/>
            <person name="Gomez-Gil B."/>
            <person name="Sawabe T."/>
            <person name="Sawabe T."/>
        </authorList>
    </citation>
    <scope>NUCLEOTIDE SEQUENCE [LARGE SCALE GENOMIC DNA]</scope>
    <source>
        <strain evidence="7 8">JCM 19237</strain>
    </source>
</reference>
<keyword evidence="3 6" id="KW-0812">Transmembrane</keyword>
<proteinExistence type="predicted"/>
<evidence type="ECO:0000313" key="7">
    <source>
        <dbReference type="EMBL" id="GAL04945.1"/>
    </source>
</evidence>
<feature type="transmembrane region" description="Helical" evidence="6">
    <location>
        <begin position="110"/>
        <end position="128"/>
    </location>
</feature>
<keyword evidence="5 6" id="KW-0472">Membrane</keyword>
<dbReference type="PANTHER" id="PTHR43823">
    <property type="entry name" value="SPORULATION PROTEIN YKVU"/>
    <property type="match status" value="1"/>
</dbReference>